<evidence type="ECO:0000313" key="2">
    <source>
        <dbReference type="EMBL" id="CAG1839314.1"/>
    </source>
</evidence>
<keyword evidence="4" id="KW-1185">Reference proteome</keyword>
<dbReference type="EnsemblPlants" id="Ma05_t22910.2">
    <property type="protein sequence ID" value="Ma05_p22910.2"/>
    <property type="gene ID" value="Ma05_g22910"/>
</dbReference>
<reference evidence="2" key="1">
    <citation type="submission" date="2021-03" db="EMBL/GenBank/DDBJ databases">
        <authorList>
            <consortium name="Genoscope - CEA"/>
            <person name="William W."/>
        </authorList>
    </citation>
    <scope>NUCLEOTIDE SEQUENCE</scope>
    <source>
        <strain evidence="2">Doubled-haploid Pahang</strain>
    </source>
</reference>
<proteinExistence type="predicted"/>
<dbReference type="Gramene" id="Ma05_t22910.1">
    <property type="protein sequence ID" value="Ma05_p22910.1"/>
    <property type="gene ID" value="Ma05_g22910"/>
</dbReference>
<dbReference type="EnsemblPlants" id="Ma05_t22910.1">
    <property type="protein sequence ID" value="Ma05_p22910.1"/>
    <property type="gene ID" value="Ma05_g22910"/>
</dbReference>
<organism evidence="3 4">
    <name type="scientific">Musa acuminata subsp. malaccensis</name>
    <name type="common">Wild banana</name>
    <name type="synonym">Musa malaccensis</name>
    <dbReference type="NCBI Taxonomy" id="214687"/>
    <lineage>
        <taxon>Eukaryota</taxon>
        <taxon>Viridiplantae</taxon>
        <taxon>Streptophyta</taxon>
        <taxon>Embryophyta</taxon>
        <taxon>Tracheophyta</taxon>
        <taxon>Spermatophyta</taxon>
        <taxon>Magnoliopsida</taxon>
        <taxon>Liliopsida</taxon>
        <taxon>Zingiberales</taxon>
        <taxon>Musaceae</taxon>
        <taxon>Musa</taxon>
    </lineage>
</organism>
<dbReference type="OrthoDB" id="266020at2759"/>
<dbReference type="PANTHER" id="PTHR33443">
    <property type="entry name" value="ZGC:112980"/>
    <property type="match status" value="1"/>
</dbReference>
<dbReference type="Gramene" id="Ma05_t22910.5">
    <property type="protein sequence ID" value="Ma05_p22910.5"/>
    <property type="gene ID" value="Ma05_g22910"/>
</dbReference>
<dbReference type="EnsemblPlants" id="Ma05_t22910.4">
    <property type="protein sequence ID" value="Ma05_p22910.4"/>
    <property type="gene ID" value="Ma05_g22910"/>
</dbReference>
<sequence>MELTGPEHVLVDISSDEEYSGPDRLVSSSFDWVDELHDRVDERQVEESDDVVFVDEFSVPVAKRRKPNSDSYVPGTCGGSDGGDDDCLVLDSGPDKPVAVVHDKDSGVEEEDDVLVVAEKGQLACRDYPHSRHLCANFPFSTSPHKKYCDLCHCYVCDSPAPCNYWGNGDLGTDHCHSTDKGRWKSMRQSFKQKNMLTVPPQKFTSYNSSLNIPPPQDSVRLHHFNPVPLRPNLLQPCSATISNPDAIHQRNQYRPSTLSYRQRPLQQQTKFYQFVPRVQHVQKEGQHSGALTTQLMNSRSRFRRSGMAQAGFASMNNHSDNTISSNNHVTRAVPQKSTHATVTSQIPCPPEGQQRSQNLLIKTSVVSVGQMQTTAPSQFAPAKLQCSVCPRLTAADFSQKSWQDILASVASELGVSNCSDSCIMDNQQAPMLPSPSQPCDESFSDINANVDVHSAAAMTTNLSPLDHGSSLSSNTMSQIPEHVEGEDPDLVSNTTAGENWLDSLLASIEN</sequence>
<evidence type="ECO:0000313" key="3">
    <source>
        <dbReference type="EnsemblPlants" id="Ma05_p22910.2"/>
    </source>
</evidence>
<dbReference type="InterPro" id="IPR053234">
    <property type="entry name" value="RPM1_Interactor"/>
</dbReference>
<dbReference type="Gramene" id="Ma05_t22910.2">
    <property type="protein sequence ID" value="Ma05_p22910.2"/>
    <property type="gene ID" value="Ma05_g22910"/>
</dbReference>
<dbReference type="PANTHER" id="PTHR33443:SF35">
    <property type="entry name" value="VQ DOMAIN-CONTAINING PROTEIN"/>
    <property type="match status" value="1"/>
</dbReference>
<dbReference type="OMA" id="PTSHPEK"/>
<gene>
    <name evidence="2" type="ORF">GSMUA_274910.1</name>
</gene>
<dbReference type="Gramene" id="Ma05_t22910.4">
    <property type="protein sequence ID" value="Ma05_p22910.4"/>
    <property type="gene ID" value="Ma05_g22910"/>
</dbReference>
<evidence type="ECO:0000313" key="4">
    <source>
        <dbReference type="Proteomes" id="UP000012960"/>
    </source>
</evidence>
<dbReference type="EnsemblPlants" id="Ma05_t22910.3">
    <property type="protein sequence ID" value="Ma05_p22910.3"/>
    <property type="gene ID" value="Ma05_g22910"/>
</dbReference>
<evidence type="ECO:0000256" key="1">
    <source>
        <dbReference type="SAM" id="MobiDB-lite"/>
    </source>
</evidence>
<dbReference type="Gramene" id="Ma05_t22910.3">
    <property type="protein sequence ID" value="Ma05_p22910.3"/>
    <property type="gene ID" value="Ma05_g22910"/>
</dbReference>
<dbReference type="EMBL" id="HG996470">
    <property type="protein sequence ID" value="CAG1839314.1"/>
    <property type="molecule type" value="Genomic_DNA"/>
</dbReference>
<dbReference type="EnsemblPlants" id="Ma05_t22910.5">
    <property type="protein sequence ID" value="Ma05_p22910.5"/>
    <property type="gene ID" value="Ma05_g22910"/>
</dbReference>
<accession>A0A804J7I3</accession>
<reference evidence="3" key="2">
    <citation type="submission" date="2021-05" db="UniProtKB">
        <authorList>
            <consortium name="EnsemblPlants"/>
        </authorList>
    </citation>
    <scope>IDENTIFICATION</scope>
    <source>
        <strain evidence="3">subsp. malaccensis</strain>
    </source>
</reference>
<protein>
    <submittedName>
        <fullName evidence="2">(wild Malaysian banana) hypothetical protein</fullName>
    </submittedName>
</protein>
<feature type="region of interest" description="Disordered" evidence="1">
    <location>
        <begin position="1"/>
        <end position="22"/>
    </location>
</feature>
<dbReference type="AlphaFoldDB" id="A0A804J7I3"/>
<dbReference type="FunCoup" id="A0A804J7I3">
    <property type="interactions" value="630"/>
</dbReference>
<name>A0A804J7I3_MUSAM</name>
<dbReference type="InParanoid" id="A0A804J7I3"/>
<dbReference type="Proteomes" id="UP000012960">
    <property type="component" value="Unplaced"/>
</dbReference>